<evidence type="ECO:0000256" key="1">
    <source>
        <dbReference type="SAM" id="MobiDB-lite"/>
    </source>
</evidence>
<accession>C1D5Z4</accession>
<keyword evidence="3" id="KW-1185">Reference proteome</keyword>
<sequence length="60" mass="6389">MYSGLMVSECRGKTPARSGEPAAGQADANRTGMHRESGKCRQAPARKPDCRLDACPSRPA</sequence>
<protein>
    <submittedName>
        <fullName evidence="2">Uncharacterized protein</fullName>
    </submittedName>
</protein>
<dbReference type="KEGG" id="lhk:LHK_01033"/>
<dbReference type="HOGENOM" id="CLU_2935879_0_0_4"/>
<name>C1D5Z4_LARHH</name>
<dbReference type="Proteomes" id="UP000002010">
    <property type="component" value="Chromosome"/>
</dbReference>
<gene>
    <name evidence="2" type="ordered locus">LHK_01033</name>
</gene>
<proteinExistence type="predicted"/>
<dbReference type="AlphaFoldDB" id="C1D5Z4"/>
<dbReference type="STRING" id="557598.LHK_01033"/>
<evidence type="ECO:0000313" key="2">
    <source>
        <dbReference type="EMBL" id="ACO74025.1"/>
    </source>
</evidence>
<organism evidence="2 3">
    <name type="scientific">Laribacter hongkongensis (strain HLHK9)</name>
    <dbReference type="NCBI Taxonomy" id="557598"/>
    <lineage>
        <taxon>Bacteria</taxon>
        <taxon>Pseudomonadati</taxon>
        <taxon>Pseudomonadota</taxon>
        <taxon>Betaproteobacteria</taxon>
        <taxon>Neisseriales</taxon>
        <taxon>Aquaspirillaceae</taxon>
        <taxon>Laribacter</taxon>
    </lineage>
</organism>
<evidence type="ECO:0000313" key="3">
    <source>
        <dbReference type="Proteomes" id="UP000002010"/>
    </source>
</evidence>
<reference evidence="2 3" key="1">
    <citation type="journal article" date="2009" name="PLoS Genet.">
        <title>The complete genome and proteome of Laribacter hongkongensis reveal potential mechanisms for adaptations to different temperatures and habitats.</title>
        <authorList>
            <person name="Woo P.C."/>
            <person name="Lau S.K."/>
            <person name="Tse H."/>
            <person name="Teng J.L."/>
            <person name="Curreem S.O."/>
            <person name="Tsang A.K."/>
            <person name="Fan R.Y."/>
            <person name="Wong G.K."/>
            <person name="Huang Y."/>
            <person name="Loman N.J."/>
            <person name="Snyder L.A."/>
            <person name="Cai J.J."/>
            <person name="Huang J.D."/>
            <person name="Mak W."/>
            <person name="Pallen M.J."/>
            <person name="Lok S."/>
            <person name="Yuen K.Y."/>
        </authorList>
    </citation>
    <scope>NUCLEOTIDE SEQUENCE [LARGE SCALE GENOMIC DNA]</scope>
    <source>
        <strain evidence="2 3">HLHK9</strain>
    </source>
</reference>
<dbReference type="EMBL" id="CP001154">
    <property type="protein sequence ID" value="ACO74025.1"/>
    <property type="molecule type" value="Genomic_DNA"/>
</dbReference>
<feature type="region of interest" description="Disordered" evidence="1">
    <location>
        <begin position="1"/>
        <end position="60"/>
    </location>
</feature>